<keyword evidence="10 13" id="KW-1133">Transmembrane helix</keyword>
<gene>
    <name evidence="14" type="ORF">FVE85_6874</name>
</gene>
<organism evidence="14 15">
    <name type="scientific">Porphyridium purpureum</name>
    <name type="common">Red alga</name>
    <name type="synonym">Porphyridium cruentum</name>
    <dbReference type="NCBI Taxonomy" id="35688"/>
    <lineage>
        <taxon>Eukaryota</taxon>
        <taxon>Rhodophyta</taxon>
        <taxon>Bangiophyceae</taxon>
        <taxon>Porphyridiales</taxon>
        <taxon>Porphyridiaceae</taxon>
        <taxon>Porphyridium</taxon>
    </lineage>
</organism>
<dbReference type="InterPro" id="IPR036424">
    <property type="entry name" value="UPP_synth-like_sf"/>
</dbReference>
<dbReference type="InterPro" id="IPR038887">
    <property type="entry name" value="Nus1/NgBR"/>
</dbReference>
<evidence type="ECO:0000256" key="2">
    <source>
        <dbReference type="ARBA" id="ARBA00004586"/>
    </source>
</evidence>
<dbReference type="GO" id="GO:0045547">
    <property type="term" value="F:ditrans,polycis-polyprenyl diphosphate synthase [(2E,6E)-farnesyl diphosphate specific] activity"/>
    <property type="evidence" value="ECO:0007669"/>
    <property type="project" value="UniProtKB-EC"/>
</dbReference>
<dbReference type="Gene3D" id="3.40.1180.10">
    <property type="entry name" value="Decaprenyl diphosphate synthase-like"/>
    <property type="match status" value="1"/>
</dbReference>
<comment type="caution">
    <text evidence="14">The sequence shown here is derived from an EMBL/GenBank/DDBJ whole genome shotgun (WGS) entry which is preliminary data.</text>
</comment>
<comment type="catalytic activity">
    <reaction evidence="12">
        <text>n isopentenyl diphosphate + (2E,6E)-farnesyl diphosphate = a di-trans,poly-cis-polyprenyl diphosphate + n diphosphate</text>
        <dbReference type="Rhea" id="RHEA:53008"/>
        <dbReference type="Rhea" id="RHEA-COMP:19494"/>
        <dbReference type="ChEBI" id="CHEBI:33019"/>
        <dbReference type="ChEBI" id="CHEBI:128769"/>
        <dbReference type="ChEBI" id="CHEBI:136960"/>
        <dbReference type="ChEBI" id="CHEBI:175763"/>
        <dbReference type="EC" id="2.5.1.87"/>
    </reaction>
</comment>
<feature type="transmembrane region" description="Helical" evidence="13">
    <location>
        <begin position="31"/>
        <end position="50"/>
    </location>
</feature>
<protein>
    <recommendedName>
        <fullName evidence="5">ditrans,polycis-polyprenyl diphosphate synthase [(2E,6E)-farnesyldiphosphate specific]</fullName>
        <ecNumber evidence="5">2.5.1.87</ecNumber>
    </recommendedName>
</protein>
<evidence type="ECO:0000256" key="3">
    <source>
        <dbReference type="ARBA" id="ARBA00004922"/>
    </source>
</evidence>
<keyword evidence="15" id="KW-1185">Reference proteome</keyword>
<evidence type="ECO:0000256" key="1">
    <source>
        <dbReference type="ARBA" id="ARBA00001946"/>
    </source>
</evidence>
<evidence type="ECO:0000313" key="15">
    <source>
        <dbReference type="Proteomes" id="UP000324585"/>
    </source>
</evidence>
<dbReference type="GO" id="GO:1904423">
    <property type="term" value="C:dehydrodolichyl diphosphate synthase complex"/>
    <property type="evidence" value="ECO:0007669"/>
    <property type="project" value="InterPro"/>
</dbReference>
<evidence type="ECO:0000256" key="4">
    <source>
        <dbReference type="ARBA" id="ARBA00005432"/>
    </source>
</evidence>
<keyword evidence="8" id="KW-0256">Endoplasmic reticulum</keyword>
<evidence type="ECO:0000256" key="11">
    <source>
        <dbReference type="ARBA" id="ARBA00023136"/>
    </source>
</evidence>
<keyword evidence="11 13" id="KW-0472">Membrane</keyword>
<keyword evidence="7 13" id="KW-0812">Transmembrane</keyword>
<evidence type="ECO:0000256" key="5">
    <source>
        <dbReference type="ARBA" id="ARBA00012596"/>
    </source>
</evidence>
<dbReference type="UniPathway" id="UPA00378"/>
<evidence type="ECO:0000256" key="7">
    <source>
        <dbReference type="ARBA" id="ARBA00022692"/>
    </source>
</evidence>
<dbReference type="SUPFAM" id="SSF64005">
    <property type="entry name" value="Undecaprenyl diphosphate synthase"/>
    <property type="match status" value="1"/>
</dbReference>
<dbReference type="PANTHER" id="PTHR21528:SF0">
    <property type="entry name" value="DEHYDRODOLICHYL DIPHOSPHATE SYNTHASE COMPLEX SUBUNIT NUS1"/>
    <property type="match status" value="1"/>
</dbReference>
<comment type="similarity">
    <text evidence="4">Belongs to the UPP synthase family.</text>
</comment>
<evidence type="ECO:0000256" key="13">
    <source>
        <dbReference type="SAM" id="Phobius"/>
    </source>
</evidence>
<evidence type="ECO:0000256" key="12">
    <source>
        <dbReference type="ARBA" id="ARBA00047353"/>
    </source>
</evidence>
<evidence type="ECO:0000256" key="8">
    <source>
        <dbReference type="ARBA" id="ARBA00022824"/>
    </source>
</evidence>
<dbReference type="EC" id="2.5.1.87" evidence="5"/>
<comment type="subcellular location">
    <subcellularLocation>
        <location evidence="2">Endoplasmic reticulum membrane</location>
    </subcellularLocation>
</comment>
<accession>A0A5J4Z5G1</accession>
<comment type="pathway">
    <text evidence="3">Protein modification; protein glycosylation.</text>
</comment>
<keyword evidence="9" id="KW-0460">Magnesium</keyword>
<dbReference type="EMBL" id="VRMN01000001">
    <property type="protein sequence ID" value="KAA8499289.1"/>
    <property type="molecule type" value="Genomic_DNA"/>
</dbReference>
<proteinExistence type="inferred from homology"/>
<evidence type="ECO:0000256" key="6">
    <source>
        <dbReference type="ARBA" id="ARBA00022679"/>
    </source>
</evidence>
<keyword evidence="6" id="KW-0808">Transferase</keyword>
<sequence length="304" mass="34724">MCVCEGESERECEAPRVSQQRERAWYMRQVVRAWLVALVYVVVNVLDALATMRERARAAVAPANPQKAQQRGQGISEEELEDAHVKHVAIVLDPEVIRIWNRSTRDPAAQPQLKAPELRIDIEMLVDKLAQIGVWSSLRKLRFLTVYDSVGVVAALPHFRDRLQSSIEERLVPAHLQQENKFAVAPTCCVIGPQHARAPLVKYAHRLAGRGKSRRDEQERYAAVQDPVALVRLLDEDPEQWVLPCEPEVLVVFSNTQSVLGFPPWQIRLSHIFFRPARSFAAFERDDFDSILLAHRRSEQRYGT</sequence>
<evidence type="ECO:0000256" key="9">
    <source>
        <dbReference type="ARBA" id="ARBA00022842"/>
    </source>
</evidence>
<evidence type="ECO:0000313" key="14">
    <source>
        <dbReference type="EMBL" id="KAA8499289.1"/>
    </source>
</evidence>
<name>A0A5J4Z5G1_PORPP</name>
<reference evidence="15" key="1">
    <citation type="journal article" date="2019" name="Nat. Commun.">
        <title>Expansion of phycobilisome linker gene families in mesophilic red algae.</title>
        <authorList>
            <person name="Lee J."/>
            <person name="Kim D."/>
            <person name="Bhattacharya D."/>
            <person name="Yoon H.S."/>
        </authorList>
    </citation>
    <scope>NUCLEOTIDE SEQUENCE [LARGE SCALE GENOMIC DNA]</scope>
    <source>
        <strain evidence="15">CCMP 1328</strain>
    </source>
</reference>
<dbReference type="GO" id="GO:0005789">
    <property type="term" value="C:endoplasmic reticulum membrane"/>
    <property type="evidence" value="ECO:0007669"/>
    <property type="project" value="UniProtKB-SubCell"/>
</dbReference>
<evidence type="ECO:0000256" key="10">
    <source>
        <dbReference type="ARBA" id="ARBA00022989"/>
    </source>
</evidence>
<dbReference type="OrthoDB" id="19639at2759"/>
<dbReference type="AlphaFoldDB" id="A0A5J4Z5G1"/>
<dbReference type="PANTHER" id="PTHR21528">
    <property type="entry name" value="DEHYDRODOLICHYL DIPHOSPHATE SYNTHASE COMPLEX SUBUNIT NUS1"/>
    <property type="match status" value="1"/>
</dbReference>
<comment type="cofactor">
    <cofactor evidence="1">
        <name>Mg(2+)</name>
        <dbReference type="ChEBI" id="CHEBI:18420"/>
    </cofactor>
</comment>
<dbReference type="Proteomes" id="UP000324585">
    <property type="component" value="Unassembled WGS sequence"/>
</dbReference>